<dbReference type="PANTHER" id="PTHR43570">
    <property type="entry name" value="ALDEHYDE DEHYDROGENASE"/>
    <property type="match status" value="1"/>
</dbReference>
<dbReference type="InterPro" id="IPR029510">
    <property type="entry name" value="Ald_DH_CS_GLU"/>
</dbReference>
<accession>A0A6I0DYF6</accession>
<dbReference type="PANTHER" id="PTHR43570:SF20">
    <property type="entry name" value="ALDEHYDE DEHYDROGENASE ALDX-RELATED"/>
    <property type="match status" value="1"/>
</dbReference>
<evidence type="ECO:0000256" key="1">
    <source>
        <dbReference type="ARBA" id="ARBA00009986"/>
    </source>
</evidence>
<gene>
    <name evidence="9" type="ORF">F9L06_04460</name>
</gene>
<dbReference type="GO" id="GO:0005737">
    <property type="term" value="C:cytoplasm"/>
    <property type="evidence" value="ECO:0007669"/>
    <property type="project" value="TreeGrafter"/>
</dbReference>
<dbReference type="RefSeq" id="WP_023007049.1">
    <property type="nucleotide sequence ID" value="NZ_WBWX01000001.1"/>
</dbReference>
<comment type="similarity">
    <text evidence="1 4 7">Belongs to the aldehyde dehydrogenase family.</text>
</comment>
<dbReference type="Pfam" id="PF00171">
    <property type="entry name" value="Aldedh"/>
    <property type="match status" value="1"/>
</dbReference>
<dbReference type="GO" id="GO:0004029">
    <property type="term" value="F:aldehyde dehydrogenase (NAD+) activity"/>
    <property type="evidence" value="ECO:0007669"/>
    <property type="project" value="TreeGrafter"/>
</dbReference>
<evidence type="ECO:0000256" key="3">
    <source>
        <dbReference type="ARBA" id="ARBA00023027"/>
    </source>
</evidence>
<dbReference type="InterPro" id="IPR016162">
    <property type="entry name" value="Ald_DH_N"/>
</dbReference>
<evidence type="ECO:0000259" key="8">
    <source>
        <dbReference type="Pfam" id="PF00171"/>
    </source>
</evidence>
<protein>
    <recommendedName>
        <fullName evidence="4">Aldehyde dehydrogenase</fullName>
    </recommendedName>
</protein>
<evidence type="ECO:0000256" key="6">
    <source>
        <dbReference type="PROSITE-ProRule" id="PRU10007"/>
    </source>
</evidence>
<comment type="caution">
    <text evidence="9">The sequence shown here is derived from an EMBL/GenBank/DDBJ whole genome shotgun (WGS) entry which is preliminary data.</text>
</comment>
<dbReference type="InterPro" id="IPR016163">
    <property type="entry name" value="Ald_DH_C"/>
</dbReference>
<feature type="active site" evidence="5 6">
    <location>
        <position position="215"/>
    </location>
</feature>
<dbReference type="Gene3D" id="3.40.309.10">
    <property type="entry name" value="Aldehyde Dehydrogenase, Chain A, domain 2"/>
    <property type="match status" value="1"/>
</dbReference>
<proteinExistence type="inferred from homology"/>
<dbReference type="InterPro" id="IPR012394">
    <property type="entry name" value="Aldehyde_DH_NAD(P)"/>
</dbReference>
<evidence type="ECO:0000256" key="5">
    <source>
        <dbReference type="PIRSR" id="PIRSR036492-1"/>
    </source>
</evidence>
<dbReference type="InterPro" id="IPR016161">
    <property type="entry name" value="Ald_DH/histidinol_DH"/>
</dbReference>
<keyword evidence="3" id="KW-0520">NAD</keyword>
<sequence length="472" mass="51075">MSTSDLITRLPGVVAAMKQAHLSDGPADAEQRRDRLARAERLLSDNRAQLESAIRADYGHRSPYQTLATDVLAPIKSMRHAREQLEHWMRPEAQDAGMPGVQARVEYQPLGVVGIISPWNFPINLSFGPLAGVFAAGNRALLKPSELTPRTSDLLAEQIPRYFDALEFGVVLGDAEVGAAFTAQPFDHLIYTGSTAVGRLVMRAASENLVPVTLELGGKSPVLVDVDADIKIVAERVLTSKTFNAGQICIAPDYVLLPPSAREAFIEHARAFVAATYPDLGSNTDYTAVVNDRHFQRLQVLLDDAQAKGATVISLAPDGEADADPATRLLAPTLVLDPDDTMRVMQEEIFGPVLPLVNCPDLDHAIDYVNAHPRPLAAYYFGSDATRQKRFTERTTSGAAVINDTLIHAFIEDLPFGGIGPSGIGAYHGIHGFRRFSHAKAVVMQSPDGTSSLALRAPYADKQKAVEAQLSE</sequence>
<keyword evidence="2 4" id="KW-0560">Oxidoreductase</keyword>
<evidence type="ECO:0000313" key="9">
    <source>
        <dbReference type="EMBL" id="KAB2803407.1"/>
    </source>
</evidence>
<organism evidence="9 10">
    <name type="scientific">Brucella anthropi</name>
    <name type="common">Ochrobactrum anthropi</name>
    <dbReference type="NCBI Taxonomy" id="529"/>
    <lineage>
        <taxon>Bacteria</taxon>
        <taxon>Pseudomonadati</taxon>
        <taxon>Pseudomonadota</taxon>
        <taxon>Alphaproteobacteria</taxon>
        <taxon>Hyphomicrobiales</taxon>
        <taxon>Brucellaceae</taxon>
        <taxon>Brucella/Ochrobactrum group</taxon>
        <taxon>Brucella</taxon>
    </lineage>
</organism>
<evidence type="ECO:0000313" key="10">
    <source>
        <dbReference type="Proteomes" id="UP000441102"/>
    </source>
</evidence>
<evidence type="ECO:0000256" key="4">
    <source>
        <dbReference type="PIRNR" id="PIRNR036492"/>
    </source>
</evidence>
<feature type="domain" description="Aldehyde dehydrogenase" evidence="8">
    <location>
        <begin position="17"/>
        <end position="442"/>
    </location>
</feature>
<dbReference type="PIRSF" id="PIRSF036492">
    <property type="entry name" value="ALDH"/>
    <property type="match status" value="1"/>
</dbReference>
<dbReference type="GeneID" id="92817399"/>
<dbReference type="Proteomes" id="UP000441102">
    <property type="component" value="Unassembled WGS sequence"/>
</dbReference>
<evidence type="ECO:0000256" key="2">
    <source>
        <dbReference type="ARBA" id="ARBA00023002"/>
    </source>
</evidence>
<dbReference type="Gene3D" id="3.40.605.10">
    <property type="entry name" value="Aldehyde Dehydrogenase, Chain A, domain 1"/>
    <property type="match status" value="1"/>
</dbReference>
<dbReference type="AlphaFoldDB" id="A0A6I0DYF6"/>
<reference evidence="9 10" key="1">
    <citation type="submission" date="2019-09" db="EMBL/GenBank/DDBJ databases">
        <title>Taxonomic organization of the family Brucellaceae based on a phylogenomic approach.</title>
        <authorList>
            <person name="Leclercq S."/>
            <person name="Cloeckaert A."/>
            <person name="Zygmunt M.S."/>
        </authorList>
    </citation>
    <scope>NUCLEOTIDE SEQUENCE [LARGE SCALE GENOMIC DNA]</scope>
    <source>
        <strain evidence="9 10">CCUG 34461</strain>
    </source>
</reference>
<dbReference type="InterPro" id="IPR015590">
    <property type="entry name" value="Aldehyde_DH_dom"/>
</dbReference>
<feature type="active site" evidence="5">
    <location>
        <position position="249"/>
    </location>
</feature>
<dbReference type="EMBL" id="WBWX01000001">
    <property type="protein sequence ID" value="KAB2803407.1"/>
    <property type="molecule type" value="Genomic_DNA"/>
</dbReference>
<dbReference type="SUPFAM" id="SSF53720">
    <property type="entry name" value="ALDH-like"/>
    <property type="match status" value="1"/>
</dbReference>
<evidence type="ECO:0000256" key="7">
    <source>
        <dbReference type="RuleBase" id="RU003345"/>
    </source>
</evidence>
<dbReference type="CDD" id="cd07133">
    <property type="entry name" value="ALDH_CALDH_CalB"/>
    <property type="match status" value="1"/>
</dbReference>
<dbReference type="PROSITE" id="PS00687">
    <property type="entry name" value="ALDEHYDE_DEHYDR_GLU"/>
    <property type="match status" value="1"/>
</dbReference>
<dbReference type="GO" id="GO:0006081">
    <property type="term" value="P:aldehyde metabolic process"/>
    <property type="evidence" value="ECO:0007669"/>
    <property type="project" value="InterPro"/>
</dbReference>
<name>A0A6I0DYF6_BRUAN</name>
<dbReference type="FunFam" id="3.40.309.10:FF:000003">
    <property type="entry name" value="Aldehyde dehydrogenase"/>
    <property type="match status" value="1"/>
</dbReference>